<evidence type="ECO:0000256" key="8">
    <source>
        <dbReference type="ARBA" id="ARBA00023136"/>
    </source>
</evidence>
<dbReference type="AlphaFoldDB" id="A0A6J3L4K5"/>
<keyword evidence="6 9" id="KW-1133">Transmembrane helix</keyword>
<keyword evidence="3" id="KW-0963">Cytoplasm</keyword>
<dbReference type="PANTHER" id="PTHR35259:SF1">
    <property type="entry name" value="BOMBESIN RECEPTOR-ACTIVATED PROTEIN C6ORF89"/>
    <property type="match status" value="1"/>
</dbReference>
<organism evidence="10 11">
    <name type="scientific">Bombus vosnesenskii</name>
    <dbReference type="NCBI Taxonomy" id="207650"/>
    <lineage>
        <taxon>Eukaryota</taxon>
        <taxon>Metazoa</taxon>
        <taxon>Ecdysozoa</taxon>
        <taxon>Arthropoda</taxon>
        <taxon>Hexapoda</taxon>
        <taxon>Insecta</taxon>
        <taxon>Pterygota</taxon>
        <taxon>Neoptera</taxon>
        <taxon>Endopterygota</taxon>
        <taxon>Hymenoptera</taxon>
        <taxon>Apocrita</taxon>
        <taxon>Aculeata</taxon>
        <taxon>Apoidea</taxon>
        <taxon>Anthophila</taxon>
        <taxon>Apidae</taxon>
        <taxon>Bombus</taxon>
        <taxon>Pyrobombus</taxon>
    </lineage>
</organism>
<dbReference type="InterPro" id="IPR038757">
    <property type="entry name" value="BRAP"/>
</dbReference>
<dbReference type="GeneID" id="117239044"/>
<evidence type="ECO:0000256" key="7">
    <source>
        <dbReference type="ARBA" id="ARBA00023034"/>
    </source>
</evidence>
<proteinExistence type="predicted"/>
<accession>A0A6J3L4K5</accession>
<dbReference type="PANTHER" id="PTHR35259">
    <property type="entry name" value="BOMBESIN RECEPTOR-ACTIVATED PROTEIN C6ORF89"/>
    <property type="match status" value="1"/>
</dbReference>
<keyword evidence="10" id="KW-1185">Reference proteome</keyword>
<feature type="transmembrane region" description="Helical" evidence="9">
    <location>
        <begin position="50"/>
        <end position="69"/>
    </location>
</feature>
<evidence type="ECO:0000256" key="6">
    <source>
        <dbReference type="ARBA" id="ARBA00022989"/>
    </source>
</evidence>
<dbReference type="Proteomes" id="UP000504631">
    <property type="component" value="Unplaced"/>
</dbReference>
<protein>
    <submittedName>
        <fullName evidence="11">Uncharacterized protein LOC117239044 isoform X2</fullName>
    </submittedName>
</protein>
<sequence length="311" mass="36476">MVDLEVYKKQLKKIRQFARENDITDNEINKALQNSFRTLEKKKKKVNFRFFMKSMVTLLFIIIICFISFDKKFLGVMLLRNLQNSIYPGLKLLRKIAVPIIQHYPSLSELYDEWCILENPYFYVNDMDCWPCSVVHFVPDLSSHHISRSFNLGIPYTKTENLSQVYMEDIQQLLWQNPGVFKKDAMRVFSNNKTYRDIQDIMEKNMDLNRSKNLNNHITWRINSMTAGRILRKLFPKPVDTPNWWEQSTERFIIFDEPNSPPYSLPNPECSNIMIRCTAGARLIKMIASPECSASCESIIVLLSAGKAFFV</sequence>
<dbReference type="RefSeq" id="XP_033360200.1">
    <property type="nucleotide sequence ID" value="XM_033504309.1"/>
</dbReference>
<name>A0A6J3L4K5_9HYME</name>
<gene>
    <name evidence="11" type="primary">LOC117239044</name>
</gene>
<evidence type="ECO:0000256" key="5">
    <source>
        <dbReference type="ARBA" id="ARBA00022968"/>
    </source>
</evidence>
<evidence type="ECO:0000313" key="10">
    <source>
        <dbReference type="Proteomes" id="UP000504631"/>
    </source>
</evidence>
<evidence type="ECO:0000256" key="9">
    <source>
        <dbReference type="SAM" id="Phobius"/>
    </source>
</evidence>
<comment type="subcellular location">
    <subcellularLocation>
        <location evidence="2">Cytoplasm</location>
    </subcellularLocation>
    <subcellularLocation>
        <location evidence="1">Golgi apparatus membrane</location>
        <topology evidence="1">Single-pass type II membrane protein</topology>
    </subcellularLocation>
</comment>
<dbReference type="GO" id="GO:0000139">
    <property type="term" value="C:Golgi membrane"/>
    <property type="evidence" value="ECO:0007669"/>
    <property type="project" value="UniProtKB-SubCell"/>
</dbReference>
<reference evidence="11" key="1">
    <citation type="submission" date="2025-08" db="UniProtKB">
        <authorList>
            <consortium name="RefSeq"/>
        </authorList>
    </citation>
    <scope>IDENTIFICATION</scope>
    <source>
        <tissue evidence="11">Muscle</tissue>
    </source>
</reference>
<keyword evidence="5" id="KW-0735">Signal-anchor</keyword>
<evidence type="ECO:0000256" key="1">
    <source>
        <dbReference type="ARBA" id="ARBA00004323"/>
    </source>
</evidence>
<keyword evidence="4 9" id="KW-0812">Transmembrane</keyword>
<evidence type="ECO:0000256" key="4">
    <source>
        <dbReference type="ARBA" id="ARBA00022692"/>
    </source>
</evidence>
<keyword evidence="7" id="KW-0333">Golgi apparatus</keyword>
<evidence type="ECO:0000256" key="2">
    <source>
        <dbReference type="ARBA" id="ARBA00004496"/>
    </source>
</evidence>
<evidence type="ECO:0000256" key="3">
    <source>
        <dbReference type="ARBA" id="ARBA00022490"/>
    </source>
</evidence>
<evidence type="ECO:0000313" key="11">
    <source>
        <dbReference type="RefSeq" id="XP_033360200.1"/>
    </source>
</evidence>
<keyword evidence="8 9" id="KW-0472">Membrane</keyword>